<feature type="non-terminal residue" evidence="2">
    <location>
        <position position="1"/>
    </location>
</feature>
<feature type="compositionally biased region" description="Basic residues" evidence="1">
    <location>
        <begin position="149"/>
        <end position="163"/>
    </location>
</feature>
<evidence type="ECO:0000313" key="2">
    <source>
        <dbReference type="EMBL" id="EQD39834.1"/>
    </source>
</evidence>
<reference evidence="2" key="2">
    <citation type="journal article" date="2014" name="ISME J.">
        <title>Microbial stratification in low pH oxic and suboxic macroscopic growths along an acid mine drainage.</title>
        <authorList>
            <person name="Mendez-Garcia C."/>
            <person name="Mesa V."/>
            <person name="Sprenger R.R."/>
            <person name="Richter M."/>
            <person name="Diez M.S."/>
            <person name="Solano J."/>
            <person name="Bargiela R."/>
            <person name="Golyshina O.V."/>
            <person name="Manteca A."/>
            <person name="Ramos J.L."/>
            <person name="Gallego J.R."/>
            <person name="Llorente I."/>
            <person name="Martins Dos Santos V.A."/>
            <person name="Jensen O.N."/>
            <person name="Pelaez A.I."/>
            <person name="Sanchez J."/>
            <person name="Ferrer M."/>
        </authorList>
    </citation>
    <scope>NUCLEOTIDE SEQUENCE</scope>
</reference>
<dbReference type="Gene3D" id="2.120.10.30">
    <property type="entry name" value="TolB, C-terminal domain"/>
    <property type="match status" value="1"/>
</dbReference>
<feature type="non-terminal residue" evidence="2">
    <location>
        <position position="181"/>
    </location>
</feature>
<dbReference type="EMBL" id="AUZZ01008003">
    <property type="protein sequence ID" value="EQD39834.1"/>
    <property type="molecule type" value="Genomic_DNA"/>
</dbReference>
<dbReference type="Pfam" id="PF07676">
    <property type="entry name" value="PD40"/>
    <property type="match status" value="2"/>
</dbReference>
<gene>
    <name evidence="2" type="ORF">B2A_11094</name>
</gene>
<reference evidence="2" key="1">
    <citation type="submission" date="2013-08" db="EMBL/GenBank/DDBJ databases">
        <authorList>
            <person name="Mendez C."/>
            <person name="Richter M."/>
            <person name="Ferrer M."/>
            <person name="Sanchez J."/>
        </authorList>
    </citation>
    <scope>NUCLEOTIDE SEQUENCE</scope>
</reference>
<comment type="caution">
    <text evidence="2">The sequence shown here is derived from an EMBL/GenBank/DDBJ whole genome shotgun (WGS) entry which is preliminary data.</text>
</comment>
<dbReference type="SUPFAM" id="SSF69304">
    <property type="entry name" value="Tricorn protease N-terminal domain"/>
    <property type="match status" value="1"/>
</dbReference>
<organism evidence="2">
    <name type="scientific">mine drainage metagenome</name>
    <dbReference type="NCBI Taxonomy" id="410659"/>
    <lineage>
        <taxon>unclassified sequences</taxon>
        <taxon>metagenomes</taxon>
        <taxon>ecological metagenomes</taxon>
    </lineage>
</organism>
<accession>T1AFL5</accession>
<proteinExistence type="predicted"/>
<dbReference type="InterPro" id="IPR011659">
    <property type="entry name" value="WD40"/>
</dbReference>
<feature type="compositionally biased region" description="Basic and acidic residues" evidence="1">
    <location>
        <begin position="134"/>
        <end position="143"/>
    </location>
</feature>
<feature type="region of interest" description="Disordered" evidence="1">
    <location>
        <begin position="134"/>
        <end position="181"/>
    </location>
</feature>
<dbReference type="InterPro" id="IPR011042">
    <property type="entry name" value="6-blade_b-propeller_TolB-like"/>
</dbReference>
<evidence type="ECO:0000256" key="1">
    <source>
        <dbReference type="SAM" id="MobiDB-lite"/>
    </source>
</evidence>
<sequence>SGRARPLTFGPVRDTVPRISPDGRRLAFLRARPDRPGDGPAVMVQDLLGGEPCTVARPPRGAGSPAWSPDARRLAFTAPVDPPRFIVGRAASGRSPTARRITRIDWRLDGVGHLDRRAHLFVVAVREGARPRQLTRGDFDVRDPASGPRRGHPRVRRRPRPRQRAASAHHDLAGSQRRRRA</sequence>
<name>T1AFL5_9ZZZZ</name>
<protein>
    <submittedName>
        <fullName evidence="2">Peptidase S9 prolyl oligopeptidase active site domain protein</fullName>
    </submittedName>
</protein>
<dbReference type="AlphaFoldDB" id="T1AFL5"/>